<gene>
    <name evidence="2" type="ORF">RQX22_07885</name>
</gene>
<accession>A0ABU3Q634</accession>
<name>A0ABU3Q634_9SPHN</name>
<evidence type="ECO:0000313" key="3">
    <source>
        <dbReference type="Proteomes" id="UP001259572"/>
    </source>
</evidence>
<evidence type="ECO:0000313" key="2">
    <source>
        <dbReference type="EMBL" id="MDT9598865.1"/>
    </source>
</evidence>
<evidence type="ECO:0000259" key="1">
    <source>
        <dbReference type="Pfam" id="PF01551"/>
    </source>
</evidence>
<keyword evidence="3" id="KW-1185">Reference proteome</keyword>
<dbReference type="InterPro" id="IPR011055">
    <property type="entry name" value="Dup_hybrid_motif"/>
</dbReference>
<protein>
    <submittedName>
        <fullName evidence="2">M23 family metallopeptidase</fullName>
        <ecNumber evidence="2">3.4.-.-</ecNumber>
    </submittedName>
</protein>
<dbReference type="InterPro" id="IPR050570">
    <property type="entry name" value="Cell_wall_metabolism_enzyme"/>
</dbReference>
<dbReference type="PANTHER" id="PTHR21666">
    <property type="entry name" value="PEPTIDASE-RELATED"/>
    <property type="match status" value="1"/>
</dbReference>
<comment type="caution">
    <text evidence="2">The sequence shown here is derived from an EMBL/GenBank/DDBJ whole genome shotgun (WGS) entry which is preliminary data.</text>
</comment>
<reference evidence="2 3" key="1">
    <citation type="submission" date="2023-05" db="EMBL/GenBank/DDBJ databases">
        <authorList>
            <person name="Guo Y."/>
        </authorList>
    </citation>
    <scope>NUCLEOTIDE SEQUENCE [LARGE SCALE GENOMIC DNA]</scope>
    <source>
        <strain evidence="2 3">GR2756</strain>
    </source>
</reference>
<dbReference type="Gene3D" id="2.70.70.10">
    <property type="entry name" value="Glucose Permease (Domain IIA)"/>
    <property type="match status" value="1"/>
</dbReference>
<dbReference type="EMBL" id="JAVUPU010000003">
    <property type="protein sequence ID" value="MDT9598865.1"/>
    <property type="molecule type" value="Genomic_DNA"/>
</dbReference>
<dbReference type="SUPFAM" id="SSF51261">
    <property type="entry name" value="Duplicated hybrid motif"/>
    <property type="match status" value="1"/>
</dbReference>
<dbReference type="Pfam" id="PF01551">
    <property type="entry name" value="Peptidase_M23"/>
    <property type="match status" value="1"/>
</dbReference>
<organism evidence="2 3">
    <name type="scientific">Sphingosinicella rhizophila</name>
    <dbReference type="NCBI Taxonomy" id="3050082"/>
    <lineage>
        <taxon>Bacteria</taxon>
        <taxon>Pseudomonadati</taxon>
        <taxon>Pseudomonadota</taxon>
        <taxon>Alphaproteobacteria</taxon>
        <taxon>Sphingomonadales</taxon>
        <taxon>Sphingosinicellaceae</taxon>
        <taxon>Sphingosinicella</taxon>
    </lineage>
</organism>
<dbReference type="CDD" id="cd12797">
    <property type="entry name" value="M23_peptidase"/>
    <property type="match status" value="1"/>
</dbReference>
<dbReference type="GO" id="GO:0016787">
    <property type="term" value="F:hydrolase activity"/>
    <property type="evidence" value="ECO:0007669"/>
    <property type="project" value="UniProtKB-KW"/>
</dbReference>
<keyword evidence="2" id="KW-0378">Hydrolase</keyword>
<dbReference type="EC" id="3.4.-.-" evidence="2"/>
<feature type="domain" description="M23ase beta-sheet core" evidence="1">
    <location>
        <begin position="282"/>
        <end position="345"/>
    </location>
</feature>
<dbReference type="PANTHER" id="PTHR21666:SF270">
    <property type="entry name" value="MUREIN HYDROLASE ACTIVATOR ENVC"/>
    <property type="match status" value="1"/>
</dbReference>
<dbReference type="RefSeq" id="WP_315725282.1">
    <property type="nucleotide sequence ID" value="NZ_JAVUPU010000003.1"/>
</dbReference>
<dbReference type="Proteomes" id="UP001259572">
    <property type="component" value="Unassembled WGS sequence"/>
</dbReference>
<sequence>MALTVLLASAGKAAPAEKLEIRFCPEKVVRPYPLDSIRGIQGLLVQNIAVVNKGKVPRAIAEIEIALLEGDRVIDTRSIKGPSLDAAVRTAQAVKAQGILELAPFQFCDGRLLGDASFSEQTKIMPGQALLLMQQVFAYRGARNRVRVTARADDMGSEVASAFIPIDAAGSATRFRWPLAGTRTWLVAAAASFHTTHRWAVPEEFALDIIAVDADGNSHSGAGDANADFYAYGADVVAAADGVVAKLVSGGPEETPLLRKPDEAMNAYYARIGERQARNLASGEAGVVGDGVVIDHGNGEYSVYAHLRPGSVKVRVGERVRSGTVIGSLGSSGNSTEPHLHFQICDRPSVLSCAAIPPSFVDILLPAADGDRPVQSGDLVRAGKD</sequence>
<proteinExistence type="predicted"/>
<dbReference type="InterPro" id="IPR016047">
    <property type="entry name" value="M23ase_b-sheet_dom"/>
</dbReference>